<accession>A0ABV7SJV5</accession>
<evidence type="ECO:0000259" key="1">
    <source>
        <dbReference type="Pfam" id="PF00668"/>
    </source>
</evidence>
<feature type="domain" description="Condensation" evidence="1">
    <location>
        <begin position="1"/>
        <end position="127"/>
    </location>
</feature>
<evidence type="ECO:0000313" key="3">
    <source>
        <dbReference type="Proteomes" id="UP001595701"/>
    </source>
</evidence>
<keyword evidence="3" id="KW-1185">Reference proteome</keyword>
<dbReference type="PANTHER" id="PTHR45527">
    <property type="entry name" value="NONRIBOSOMAL PEPTIDE SYNTHETASE"/>
    <property type="match status" value="1"/>
</dbReference>
<dbReference type="SUPFAM" id="SSF52777">
    <property type="entry name" value="CoA-dependent acyltransferases"/>
    <property type="match status" value="1"/>
</dbReference>
<feature type="non-terminal residue" evidence="2">
    <location>
        <position position="1"/>
    </location>
</feature>
<dbReference type="InterPro" id="IPR001242">
    <property type="entry name" value="Condensation_dom"/>
</dbReference>
<reference evidence="3" key="1">
    <citation type="journal article" date="2019" name="Int. J. Syst. Evol. Microbiol.">
        <title>The Global Catalogue of Microorganisms (GCM) 10K type strain sequencing project: providing services to taxonomists for standard genome sequencing and annotation.</title>
        <authorList>
            <consortium name="The Broad Institute Genomics Platform"/>
            <consortium name="The Broad Institute Genome Sequencing Center for Infectious Disease"/>
            <person name="Wu L."/>
            <person name="Ma J."/>
        </authorList>
    </citation>
    <scope>NUCLEOTIDE SEQUENCE [LARGE SCALE GENOMIC DNA]</scope>
    <source>
        <strain evidence="3">CGMCC 4.7035</strain>
    </source>
</reference>
<protein>
    <submittedName>
        <fullName evidence="2">Condensation domain-containing protein</fullName>
    </submittedName>
</protein>
<proteinExistence type="predicted"/>
<dbReference type="Gene3D" id="3.30.559.30">
    <property type="entry name" value="Nonribosomal peptide synthetase, condensation domain"/>
    <property type="match status" value="1"/>
</dbReference>
<dbReference type="PANTHER" id="PTHR45527:SF1">
    <property type="entry name" value="FATTY ACID SYNTHASE"/>
    <property type="match status" value="1"/>
</dbReference>
<dbReference type="Pfam" id="PF00668">
    <property type="entry name" value="Condensation"/>
    <property type="match status" value="1"/>
</dbReference>
<dbReference type="RefSeq" id="WP_386276201.1">
    <property type="nucleotide sequence ID" value="NZ_JBHRWR010000027.1"/>
</dbReference>
<feature type="non-terminal residue" evidence="2">
    <location>
        <position position="209"/>
    </location>
</feature>
<name>A0ABV7SJV5_9ACTN</name>
<comment type="caution">
    <text evidence="2">The sequence shown here is derived from an EMBL/GenBank/DDBJ whole genome shotgun (WGS) entry which is preliminary data.</text>
</comment>
<dbReference type="EMBL" id="JBHRWR010000027">
    <property type="protein sequence ID" value="MFC3577190.1"/>
    <property type="molecule type" value="Genomic_DNA"/>
</dbReference>
<organism evidence="2 3">
    <name type="scientific">Streptomyces yaanensis</name>
    <dbReference type="NCBI Taxonomy" id="1142239"/>
    <lineage>
        <taxon>Bacteria</taxon>
        <taxon>Bacillati</taxon>
        <taxon>Actinomycetota</taxon>
        <taxon>Actinomycetes</taxon>
        <taxon>Kitasatosporales</taxon>
        <taxon>Streptomycetaceae</taxon>
        <taxon>Streptomyces</taxon>
    </lineage>
</organism>
<dbReference type="Proteomes" id="UP001595701">
    <property type="component" value="Unassembled WGS sequence"/>
</dbReference>
<gene>
    <name evidence="2" type="ORF">ACFOZ0_28740</name>
</gene>
<sequence length="209" mass="21554">VFGTVLFGRMNAGAGSDRMPGLFMNTLPVRVRTGELDVLGAVTAMRGQLAGLLEHEHAPLALAQRVSAVPADEPLFATLFNYRHNASAAPHGSNEHDAGFEGVRPVFSRESTNYPLTVSVDDGGGELLGVTVDAVGPIDPQAVAGMLLTVVGHLVSALEDALDGGAQVPLSAVGVLDAVELDRVLVEWNDTDAVVPAGTLPGLFAGQVA</sequence>
<evidence type="ECO:0000313" key="2">
    <source>
        <dbReference type="EMBL" id="MFC3577190.1"/>
    </source>
</evidence>